<proteinExistence type="predicted"/>
<feature type="compositionally biased region" description="Basic and acidic residues" evidence="1">
    <location>
        <begin position="32"/>
        <end position="44"/>
    </location>
</feature>
<protein>
    <submittedName>
        <fullName evidence="2">Uncharacterized protein</fullName>
    </submittedName>
</protein>
<feature type="compositionally biased region" description="Polar residues" evidence="1">
    <location>
        <begin position="358"/>
        <end position="380"/>
    </location>
</feature>
<name>A0A6G1K8G0_9PLEO</name>
<feature type="region of interest" description="Disordered" evidence="1">
    <location>
        <begin position="337"/>
        <end position="426"/>
    </location>
</feature>
<feature type="compositionally biased region" description="Basic residues" evidence="1">
    <location>
        <begin position="206"/>
        <end position="220"/>
    </location>
</feature>
<organism evidence="2 3">
    <name type="scientific">Pleomassaria siparia CBS 279.74</name>
    <dbReference type="NCBI Taxonomy" id="1314801"/>
    <lineage>
        <taxon>Eukaryota</taxon>
        <taxon>Fungi</taxon>
        <taxon>Dikarya</taxon>
        <taxon>Ascomycota</taxon>
        <taxon>Pezizomycotina</taxon>
        <taxon>Dothideomycetes</taxon>
        <taxon>Pleosporomycetidae</taxon>
        <taxon>Pleosporales</taxon>
        <taxon>Pleomassariaceae</taxon>
        <taxon>Pleomassaria</taxon>
    </lineage>
</organism>
<dbReference type="EMBL" id="MU005771">
    <property type="protein sequence ID" value="KAF2709104.1"/>
    <property type="molecule type" value="Genomic_DNA"/>
</dbReference>
<dbReference type="AlphaFoldDB" id="A0A6G1K8G0"/>
<evidence type="ECO:0000256" key="1">
    <source>
        <dbReference type="SAM" id="MobiDB-lite"/>
    </source>
</evidence>
<feature type="region of interest" description="Disordered" evidence="1">
    <location>
        <begin position="65"/>
        <end position="90"/>
    </location>
</feature>
<feature type="compositionally biased region" description="Low complexity" evidence="1">
    <location>
        <begin position="506"/>
        <end position="520"/>
    </location>
</feature>
<evidence type="ECO:0000313" key="2">
    <source>
        <dbReference type="EMBL" id="KAF2709104.1"/>
    </source>
</evidence>
<feature type="compositionally biased region" description="Polar residues" evidence="1">
    <location>
        <begin position="67"/>
        <end position="80"/>
    </location>
</feature>
<feature type="region of interest" description="Disordered" evidence="1">
    <location>
        <begin position="200"/>
        <end position="242"/>
    </location>
</feature>
<sequence>MARTLLGRRQLEAAQRGQQGADKLAHLQQQGERIHEDDEVRESVEDVTQQKGEVAIQAALQAEVKEQTQVPKPSNATTMQPERCESTKSDEAAHMALKKLADKERLRRAQEDAIRRQSDRMQKRIKVNDEKRTKIEEQEAKRMKLTLRNAVGMDHTAQTAVAMAPEKKTQTTTTTTTTRKTWKILEQVTPAGLQRNQAATTIPAKKPARKSSRISKRRQTKSVARPSEHAGFGGKSPRSIEPTNFHALDEAGKKAYRMALLRGKISDQQAREDLMKREVIWVATRHASPEVLGKGLELFRKAHEKDIPRAVKRGMKVAHLLLSYFHVLQELENGHVGAATSEGSGRTQVKAGLPATSDEPSQLSATSTIGAGGISNSSLVAAQPAKTPRKTAPARSSKRNGPTEPALVFLPPSSTPTSQPLPDPAPAQNLVFVQVRSDEAKMGLVAGTNSMGRPKRRSAVAADQARREHNVSYSFLNHPRLISLFFDWPLTCPIFSRPSRFLRPLPRSASANPPSAVTTVPPAPRHHVHGQRGCERASLSSYRSGPQTFRPYQHLSTRMASVPHGTMTLQ</sequence>
<feature type="region of interest" description="Disordered" evidence="1">
    <location>
        <begin position="506"/>
        <end position="547"/>
    </location>
</feature>
<feature type="region of interest" description="Disordered" evidence="1">
    <location>
        <begin position="14"/>
        <end position="51"/>
    </location>
</feature>
<keyword evidence="3" id="KW-1185">Reference proteome</keyword>
<reference evidence="2" key="1">
    <citation type="journal article" date="2020" name="Stud. Mycol.">
        <title>101 Dothideomycetes genomes: a test case for predicting lifestyles and emergence of pathogens.</title>
        <authorList>
            <person name="Haridas S."/>
            <person name="Albert R."/>
            <person name="Binder M."/>
            <person name="Bloem J."/>
            <person name="Labutti K."/>
            <person name="Salamov A."/>
            <person name="Andreopoulos B."/>
            <person name="Baker S."/>
            <person name="Barry K."/>
            <person name="Bills G."/>
            <person name="Bluhm B."/>
            <person name="Cannon C."/>
            <person name="Castanera R."/>
            <person name="Culley D."/>
            <person name="Daum C."/>
            <person name="Ezra D."/>
            <person name="Gonzalez J."/>
            <person name="Henrissat B."/>
            <person name="Kuo A."/>
            <person name="Liang C."/>
            <person name="Lipzen A."/>
            <person name="Lutzoni F."/>
            <person name="Magnuson J."/>
            <person name="Mondo S."/>
            <person name="Nolan M."/>
            <person name="Ohm R."/>
            <person name="Pangilinan J."/>
            <person name="Park H.-J."/>
            <person name="Ramirez L."/>
            <person name="Alfaro M."/>
            <person name="Sun H."/>
            <person name="Tritt A."/>
            <person name="Yoshinaga Y."/>
            <person name="Zwiers L.-H."/>
            <person name="Turgeon B."/>
            <person name="Goodwin S."/>
            <person name="Spatafora J."/>
            <person name="Crous P."/>
            <person name="Grigoriev I."/>
        </authorList>
    </citation>
    <scope>NUCLEOTIDE SEQUENCE</scope>
    <source>
        <strain evidence="2">CBS 279.74</strain>
    </source>
</reference>
<evidence type="ECO:0000313" key="3">
    <source>
        <dbReference type="Proteomes" id="UP000799428"/>
    </source>
</evidence>
<accession>A0A6G1K8G0</accession>
<gene>
    <name evidence="2" type="ORF">K504DRAFT_295407</name>
</gene>
<dbReference type="Proteomes" id="UP000799428">
    <property type="component" value="Unassembled WGS sequence"/>
</dbReference>
<feature type="compositionally biased region" description="Polar residues" evidence="1">
    <location>
        <begin position="538"/>
        <end position="547"/>
    </location>
</feature>